<dbReference type="PANTHER" id="PTHR30267">
    <property type="entry name" value="PROTEIN KINASE PRKA"/>
    <property type="match status" value="1"/>
</dbReference>
<dbReference type="PANTHER" id="PTHR30267:SF2">
    <property type="entry name" value="PROTEIN PRKA"/>
    <property type="match status" value="1"/>
</dbReference>
<dbReference type="Gene3D" id="3.40.50.300">
    <property type="entry name" value="P-loop containing nucleotide triphosphate hydrolases"/>
    <property type="match status" value="1"/>
</dbReference>
<sequence>MKIDTIKTLGELKKAGYEYKSVKEELRRNLLQKLLKKETTFEGIHGYEFSVIPELERAILSKHNINLLGLRGQAKTRLARQMVNLLDEYVPVVEGSEINDDPLLPISRYAKELLEEKGDKTPIRWLHREDRFAEKLATPDVTVADLVGDVDPIKAANLKLTYADDRVIHFGMIPRANRCIFVINELPDLQARIQVALFNILQEGDVQIRGFAVRLPLDIQFVFTANPEDYTNRGSIVTPLKDRIGSQILTHYPESLEVARTITAQETADAASEKKNVYVPELAKDILEQISFEARESEFIDAKSGVSARLSISAFQNLLSTAERRALQNGSERTTVRISDFMGIVPAITGKVELVYEGEQEGANEVAKQLIADAIVTQFLAYFPKIEKLTKEGDHDPYEELVGWFFEESGGFELLDTLDDNAYQLQLDRIEPLDDLLEKYVPDLSEEDMPFFKEFVLWALVELKKLSKYNLSDGIRFKDIYGGYISGL</sequence>
<gene>
    <name evidence="1" type="ORF">ACFQO1_08000</name>
</gene>
<dbReference type="Proteomes" id="UP001596415">
    <property type="component" value="Unassembled WGS sequence"/>
</dbReference>
<reference evidence="2" key="1">
    <citation type="journal article" date="2019" name="Int. J. Syst. Evol. Microbiol.">
        <title>The Global Catalogue of Microorganisms (GCM) 10K type strain sequencing project: providing services to taxonomists for standard genome sequencing and annotation.</title>
        <authorList>
            <consortium name="The Broad Institute Genomics Platform"/>
            <consortium name="The Broad Institute Genome Sequencing Center for Infectious Disease"/>
            <person name="Wu L."/>
            <person name="Ma J."/>
        </authorList>
    </citation>
    <scope>NUCLEOTIDE SEQUENCE [LARGE SCALE GENOMIC DNA]</scope>
    <source>
        <strain evidence="2">CGMCC 1.16306</strain>
    </source>
</reference>
<accession>A0ABW2MV92</accession>
<proteinExistence type="predicted"/>
<evidence type="ECO:0000313" key="1">
    <source>
        <dbReference type="EMBL" id="MFC7357626.1"/>
    </source>
</evidence>
<dbReference type="EMBL" id="JBHTBN010000003">
    <property type="protein sequence ID" value="MFC7357626.1"/>
    <property type="molecule type" value="Genomic_DNA"/>
</dbReference>
<keyword evidence="2" id="KW-1185">Reference proteome</keyword>
<comment type="caution">
    <text evidence="1">The sequence shown here is derived from an EMBL/GenBank/DDBJ whole genome shotgun (WGS) entry which is preliminary data.</text>
</comment>
<name>A0ABW2MV92_9FLAO</name>
<organism evidence="1 2">
    <name type="scientific">Jejudonia soesokkakensis</name>
    <dbReference type="NCBI Taxonomy" id="1323432"/>
    <lineage>
        <taxon>Bacteria</taxon>
        <taxon>Pseudomonadati</taxon>
        <taxon>Bacteroidota</taxon>
        <taxon>Flavobacteriia</taxon>
        <taxon>Flavobacteriales</taxon>
        <taxon>Flavobacteriaceae</taxon>
        <taxon>Jejudonia</taxon>
    </lineage>
</organism>
<protein>
    <submittedName>
        <fullName evidence="1">Magnesium chelatase</fullName>
    </submittedName>
</protein>
<dbReference type="RefSeq" id="WP_380217470.1">
    <property type="nucleotide sequence ID" value="NZ_JBHTBN010000003.1"/>
</dbReference>
<dbReference type="SUPFAM" id="SSF52540">
    <property type="entry name" value="P-loop containing nucleoside triphosphate hydrolases"/>
    <property type="match status" value="1"/>
</dbReference>
<evidence type="ECO:0000313" key="2">
    <source>
        <dbReference type="Proteomes" id="UP001596415"/>
    </source>
</evidence>
<dbReference type="InterPro" id="IPR027417">
    <property type="entry name" value="P-loop_NTPase"/>
</dbReference>